<dbReference type="PANTHER" id="PTHR42085">
    <property type="entry name" value="F-BOX DOMAIN-CONTAINING PROTEIN"/>
    <property type="match status" value="1"/>
</dbReference>
<reference evidence="1 2" key="1">
    <citation type="journal article" date="2023" name="G3 (Bethesda)">
        <title>A chromosome-level genome assembly of Zasmidium syzygii isolated from banana leaves.</title>
        <authorList>
            <person name="van Westerhoven A.C."/>
            <person name="Mehrabi R."/>
            <person name="Talebi R."/>
            <person name="Steentjes M.B.F."/>
            <person name="Corcolon B."/>
            <person name="Chong P.A."/>
            <person name="Kema G.H.J."/>
            <person name="Seidl M.F."/>
        </authorList>
    </citation>
    <scope>NUCLEOTIDE SEQUENCE [LARGE SCALE GENOMIC DNA]</scope>
    <source>
        <strain evidence="1 2">P124</strain>
    </source>
</reference>
<proteinExistence type="predicted"/>
<dbReference type="PANTHER" id="PTHR42085:SF2">
    <property type="entry name" value="F-BOX DOMAIN-CONTAINING PROTEIN"/>
    <property type="match status" value="1"/>
</dbReference>
<keyword evidence="2" id="KW-1185">Reference proteome</keyword>
<evidence type="ECO:0000313" key="1">
    <source>
        <dbReference type="EMBL" id="KAK4503037.1"/>
    </source>
</evidence>
<sequence>MSSSTTNKDVFRPPLFSFKNGPLKRLPFNKRPQFSLLDFPAEIRNVIYHFAVVVPFVIRNDDTSYKNDRKRRDRISACFTFMGTCRQIYEEASPVFWGGNTFLLQARMVETDAPFSLGFRPFTLHPTAILDEVLSPTNAWHVNVGVRSHKRRNQIRKVVWNYASDNDPALRHAKRWRLSNRAWLNLGGRFLQNVTELTIMFDDFTSNLARFPRPENVEAYAERLWELTGAQDDREEFVELVQLISRGLRTSTLAHILFFTRRAMPSIRTVRIGAWVDEEEHVPGKLLSQDGDFFSEISAKTEHWDRSCEYAGVRGIPRETYSVDSECPHDPVEDRDDMDRMLELDDELRYEIYKNGEPQPGEFGMLGVLYDPDCEEGEDQHDMDES</sequence>
<comment type="caution">
    <text evidence="1">The sequence shown here is derived from an EMBL/GenBank/DDBJ whole genome shotgun (WGS) entry which is preliminary data.</text>
</comment>
<organism evidence="1 2">
    <name type="scientific">Zasmidium cellare</name>
    <name type="common">Wine cellar mold</name>
    <name type="synonym">Racodium cellare</name>
    <dbReference type="NCBI Taxonomy" id="395010"/>
    <lineage>
        <taxon>Eukaryota</taxon>
        <taxon>Fungi</taxon>
        <taxon>Dikarya</taxon>
        <taxon>Ascomycota</taxon>
        <taxon>Pezizomycotina</taxon>
        <taxon>Dothideomycetes</taxon>
        <taxon>Dothideomycetidae</taxon>
        <taxon>Mycosphaerellales</taxon>
        <taxon>Mycosphaerellaceae</taxon>
        <taxon>Zasmidium</taxon>
    </lineage>
</organism>
<dbReference type="InterPro" id="IPR038883">
    <property type="entry name" value="AN11006-like"/>
</dbReference>
<dbReference type="EMBL" id="JAXOVC010000004">
    <property type="protein sequence ID" value="KAK4503037.1"/>
    <property type="molecule type" value="Genomic_DNA"/>
</dbReference>
<evidence type="ECO:0000313" key="2">
    <source>
        <dbReference type="Proteomes" id="UP001305779"/>
    </source>
</evidence>
<protein>
    <submittedName>
        <fullName evidence="1">Uncharacterized protein</fullName>
    </submittedName>
</protein>
<dbReference type="Proteomes" id="UP001305779">
    <property type="component" value="Unassembled WGS sequence"/>
</dbReference>
<gene>
    <name evidence="1" type="ORF">PRZ48_006464</name>
</gene>
<name>A0ABR0ENF6_ZASCE</name>
<accession>A0ABR0ENF6</accession>